<name>A0A8S3IZL3_9BILA</name>
<comment type="caution">
    <text evidence="1">The sequence shown here is derived from an EMBL/GenBank/DDBJ whole genome shotgun (WGS) entry which is preliminary data.</text>
</comment>
<dbReference type="AlphaFoldDB" id="A0A8S3IZL3"/>
<gene>
    <name evidence="1" type="ORF">SMN809_LOCUS77624</name>
</gene>
<protein>
    <submittedName>
        <fullName evidence="1">Uncharacterized protein</fullName>
    </submittedName>
</protein>
<dbReference type="EMBL" id="CAJOBI010337825">
    <property type="protein sequence ID" value="CAF5208483.1"/>
    <property type="molecule type" value="Genomic_DNA"/>
</dbReference>
<dbReference type="Proteomes" id="UP000676336">
    <property type="component" value="Unassembled WGS sequence"/>
</dbReference>
<organism evidence="1 2">
    <name type="scientific">Rotaria magnacalcarata</name>
    <dbReference type="NCBI Taxonomy" id="392030"/>
    <lineage>
        <taxon>Eukaryota</taxon>
        <taxon>Metazoa</taxon>
        <taxon>Spiralia</taxon>
        <taxon>Gnathifera</taxon>
        <taxon>Rotifera</taxon>
        <taxon>Eurotatoria</taxon>
        <taxon>Bdelloidea</taxon>
        <taxon>Philodinida</taxon>
        <taxon>Philodinidae</taxon>
        <taxon>Rotaria</taxon>
    </lineage>
</organism>
<reference evidence="1" key="1">
    <citation type="submission" date="2021-02" db="EMBL/GenBank/DDBJ databases">
        <authorList>
            <person name="Nowell W R."/>
        </authorList>
    </citation>
    <scope>NUCLEOTIDE SEQUENCE</scope>
</reference>
<evidence type="ECO:0000313" key="2">
    <source>
        <dbReference type="Proteomes" id="UP000676336"/>
    </source>
</evidence>
<accession>A0A8S3IZL3</accession>
<proteinExistence type="predicted"/>
<sequence>MWYSFNAVVIIVVISLLGTLIFGSNDPKTIDQSLLLSWKKIFSCCWKHKKSVSLKADEINAIPIKAVEQELILLN</sequence>
<evidence type="ECO:0000313" key="1">
    <source>
        <dbReference type="EMBL" id="CAF5208483.1"/>
    </source>
</evidence>